<evidence type="ECO:0000313" key="3">
    <source>
        <dbReference type="Proteomes" id="UP000501128"/>
    </source>
</evidence>
<protein>
    <submittedName>
        <fullName evidence="2">Uncharacterized protein</fullName>
    </submittedName>
</protein>
<proteinExistence type="predicted"/>
<evidence type="ECO:0000256" key="1">
    <source>
        <dbReference type="SAM" id="SignalP"/>
    </source>
</evidence>
<dbReference type="KEGG" id="srho:HH216_23785"/>
<reference evidence="2 3" key="1">
    <citation type="submission" date="2020-04" db="EMBL/GenBank/DDBJ databases">
        <title>Genome sequencing of novel species.</title>
        <authorList>
            <person name="Heo J."/>
            <person name="Kim S.-J."/>
            <person name="Kim J.-S."/>
            <person name="Hong S.-B."/>
            <person name="Kwon S.-W."/>
        </authorList>
    </citation>
    <scope>NUCLEOTIDE SEQUENCE [LARGE SCALE GENOMIC DNA]</scope>
    <source>
        <strain evidence="2 3">CJU-R4</strain>
    </source>
</reference>
<keyword evidence="1" id="KW-0732">Signal</keyword>
<dbReference type="Proteomes" id="UP000501128">
    <property type="component" value="Chromosome"/>
</dbReference>
<accession>A0A7L5DYQ0</accession>
<feature type="chain" id="PRO_5029572569" evidence="1">
    <location>
        <begin position="19"/>
        <end position="130"/>
    </location>
</feature>
<organism evidence="2 3">
    <name type="scientific">Spirosoma rhododendri</name>
    <dbReference type="NCBI Taxonomy" id="2728024"/>
    <lineage>
        <taxon>Bacteria</taxon>
        <taxon>Pseudomonadati</taxon>
        <taxon>Bacteroidota</taxon>
        <taxon>Cytophagia</taxon>
        <taxon>Cytophagales</taxon>
        <taxon>Cytophagaceae</taxon>
        <taxon>Spirosoma</taxon>
    </lineage>
</organism>
<gene>
    <name evidence="2" type="ORF">HH216_23785</name>
</gene>
<feature type="signal peptide" evidence="1">
    <location>
        <begin position="1"/>
        <end position="18"/>
    </location>
</feature>
<sequence length="130" mass="14037">MNRFLLLLGVLLTSTAYAQTKPAAHTAPPAIVKLIEGITSNQFTPDTTVAGLTDDAITVVTKEPIANWSLPQSPSPQLSYQNLIVGKQSYRLVIVKNPQASLPTATLLHYTTAEAKPEIMARGTLQPKKE</sequence>
<name>A0A7L5DYQ0_9BACT</name>
<dbReference type="RefSeq" id="WP_169553126.1">
    <property type="nucleotide sequence ID" value="NZ_CP051677.1"/>
</dbReference>
<evidence type="ECO:0000313" key="2">
    <source>
        <dbReference type="EMBL" id="QJD81107.1"/>
    </source>
</evidence>
<keyword evidence="3" id="KW-1185">Reference proteome</keyword>
<dbReference type="AlphaFoldDB" id="A0A7L5DYQ0"/>
<dbReference type="EMBL" id="CP051677">
    <property type="protein sequence ID" value="QJD81107.1"/>
    <property type="molecule type" value="Genomic_DNA"/>
</dbReference>